<accession>A0A0L9UKY6</accession>
<keyword evidence="5" id="KW-0863">Zinc-finger</keyword>
<evidence type="ECO:0000256" key="2">
    <source>
        <dbReference type="ARBA" id="ARBA00012483"/>
    </source>
</evidence>
<name>A0A0L9UKY6_PHAAN</name>
<evidence type="ECO:0000313" key="11">
    <source>
        <dbReference type="Proteomes" id="UP000053144"/>
    </source>
</evidence>
<keyword evidence="6" id="KW-0833">Ubl conjugation pathway</keyword>
<dbReference type="Gramene" id="KOM43423">
    <property type="protein sequence ID" value="KOM43423"/>
    <property type="gene ID" value="LR48_Vigan05g102700"/>
</dbReference>
<evidence type="ECO:0000256" key="8">
    <source>
        <dbReference type="SAM" id="Phobius"/>
    </source>
</evidence>
<dbReference type="GO" id="GO:0008270">
    <property type="term" value="F:zinc ion binding"/>
    <property type="evidence" value="ECO:0007669"/>
    <property type="project" value="UniProtKB-KW"/>
</dbReference>
<evidence type="ECO:0000256" key="3">
    <source>
        <dbReference type="ARBA" id="ARBA00022679"/>
    </source>
</evidence>
<dbReference type="EC" id="2.3.2.27" evidence="2"/>
<dbReference type="Proteomes" id="UP000053144">
    <property type="component" value="Chromosome 5"/>
</dbReference>
<gene>
    <name evidence="10" type="ORF">LR48_Vigan05g102700</name>
</gene>
<comment type="catalytic activity">
    <reaction evidence="1">
        <text>S-ubiquitinyl-[E2 ubiquitin-conjugating enzyme]-L-cysteine + [acceptor protein]-L-lysine = [E2 ubiquitin-conjugating enzyme]-L-cysteine + N(6)-ubiquitinyl-[acceptor protein]-L-lysine.</text>
        <dbReference type="EC" id="2.3.2.27"/>
    </reaction>
</comment>
<organism evidence="10 11">
    <name type="scientific">Phaseolus angularis</name>
    <name type="common">Azuki bean</name>
    <name type="synonym">Vigna angularis</name>
    <dbReference type="NCBI Taxonomy" id="3914"/>
    <lineage>
        <taxon>Eukaryota</taxon>
        <taxon>Viridiplantae</taxon>
        <taxon>Streptophyta</taxon>
        <taxon>Embryophyta</taxon>
        <taxon>Tracheophyta</taxon>
        <taxon>Spermatophyta</taxon>
        <taxon>Magnoliopsida</taxon>
        <taxon>eudicotyledons</taxon>
        <taxon>Gunneridae</taxon>
        <taxon>Pentapetalae</taxon>
        <taxon>rosids</taxon>
        <taxon>fabids</taxon>
        <taxon>Fabales</taxon>
        <taxon>Fabaceae</taxon>
        <taxon>Papilionoideae</taxon>
        <taxon>50 kb inversion clade</taxon>
        <taxon>NPAAA clade</taxon>
        <taxon>indigoferoid/millettioid clade</taxon>
        <taxon>Phaseoleae</taxon>
        <taxon>Vigna</taxon>
    </lineage>
</organism>
<protein>
    <recommendedName>
        <fullName evidence="2">RING-type E3 ubiquitin transferase</fullName>
        <ecNumber evidence="2">2.3.2.27</ecNumber>
    </recommendedName>
</protein>
<evidence type="ECO:0000313" key="10">
    <source>
        <dbReference type="EMBL" id="KOM43423.1"/>
    </source>
</evidence>
<feature type="transmembrane region" description="Helical" evidence="8">
    <location>
        <begin position="136"/>
        <end position="155"/>
    </location>
</feature>
<proteinExistence type="predicted"/>
<dbReference type="InterPro" id="IPR039525">
    <property type="entry name" value="RNF126-like_zinc-ribbon"/>
</dbReference>
<keyword evidence="7" id="KW-0862">Zinc</keyword>
<dbReference type="EMBL" id="CM003375">
    <property type="protein sequence ID" value="KOM43423.1"/>
    <property type="molecule type" value="Genomic_DNA"/>
</dbReference>
<evidence type="ECO:0000256" key="5">
    <source>
        <dbReference type="ARBA" id="ARBA00022771"/>
    </source>
</evidence>
<evidence type="ECO:0000256" key="4">
    <source>
        <dbReference type="ARBA" id="ARBA00022723"/>
    </source>
</evidence>
<evidence type="ECO:0000256" key="1">
    <source>
        <dbReference type="ARBA" id="ARBA00000900"/>
    </source>
</evidence>
<keyword evidence="4" id="KW-0479">Metal-binding</keyword>
<keyword evidence="8" id="KW-0472">Membrane</keyword>
<reference evidence="11" key="1">
    <citation type="journal article" date="2015" name="Proc. Natl. Acad. Sci. U.S.A.">
        <title>Genome sequencing of adzuki bean (Vigna angularis) provides insight into high starch and low fat accumulation and domestication.</title>
        <authorList>
            <person name="Yang K."/>
            <person name="Tian Z."/>
            <person name="Chen C."/>
            <person name="Luo L."/>
            <person name="Zhao B."/>
            <person name="Wang Z."/>
            <person name="Yu L."/>
            <person name="Li Y."/>
            <person name="Sun Y."/>
            <person name="Li W."/>
            <person name="Chen Y."/>
            <person name="Li Y."/>
            <person name="Zhang Y."/>
            <person name="Ai D."/>
            <person name="Zhao J."/>
            <person name="Shang C."/>
            <person name="Ma Y."/>
            <person name="Wu B."/>
            <person name="Wang M."/>
            <person name="Gao L."/>
            <person name="Sun D."/>
            <person name="Zhang P."/>
            <person name="Guo F."/>
            <person name="Wang W."/>
            <person name="Li Y."/>
            <person name="Wang J."/>
            <person name="Varshney R.K."/>
            <person name="Wang J."/>
            <person name="Ling H.Q."/>
            <person name="Wan P."/>
        </authorList>
    </citation>
    <scope>NUCLEOTIDE SEQUENCE</scope>
    <source>
        <strain evidence="11">cv. Jingnong 6</strain>
    </source>
</reference>
<evidence type="ECO:0000259" key="9">
    <source>
        <dbReference type="Pfam" id="PF14369"/>
    </source>
</evidence>
<sequence>MATTAEPEAKTYWCHECDMSVSLTLLPSPLLCPHCHTSFLELMDSPISQNDAESPLFDLIFQDAFLLLSPKPLPAKPHPLPSVNVTPSLLFALDPNGFVFFAILRLEEEAAQEKEDEGDGVVAEIRREPRGAQAPLLYGGALSFLFFVLHLFFSAKLDQNSALIN</sequence>
<dbReference type="Pfam" id="PF14369">
    <property type="entry name" value="Zn_ribbon_19"/>
    <property type="match status" value="1"/>
</dbReference>
<evidence type="ECO:0000256" key="6">
    <source>
        <dbReference type="ARBA" id="ARBA00022786"/>
    </source>
</evidence>
<dbReference type="GO" id="GO:0061630">
    <property type="term" value="F:ubiquitin protein ligase activity"/>
    <property type="evidence" value="ECO:0007669"/>
    <property type="project" value="UniProtKB-EC"/>
</dbReference>
<feature type="domain" description="E3 ubiquitin-protein ligase RNF126-like zinc-ribbon" evidence="9">
    <location>
        <begin position="11"/>
        <end position="43"/>
    </location>
</feature>
<dbReference type="AlphaFoldDB" id="A0A0L9UKY6"/>
<keyword evidence="8" id="KW-1133">Transmembrane helix</keyword>
<evidence type="ECO:0000256" key="7">
    <source>
        <dbReference type="ARBA" id="ARBA00022833"/>
    </source>
</evidence>
<keyword evidence="8" id="KW-0812">Transmembrane</keyword>
<keyword evidence="3" id="KW-0808">Transferase</keyword>